<evidence type="ECO:0000313" key="2">
    <source>
        <dbReference type="EMBL" id="KAG2619857.1"/>
    </source>
</evidence>
<evidence type="ECO:0000313" key="3">
    <source>
        <dbReference type="Proteomes" id="UP000823388"/>
    </source>
</evidence>
<name>A0A8T0UC19_PANVG</name>
<protein>
    <recommendedName>
        <fullName evidence="1">DUF1618 domain-containing protein</fullName>
    </recommendedName>
</protein>
<evidence type="ECO:0000259" key="1">
    <source>
        <dbReference type="Pfam" id="PF07762"/>
    </source>
</evidence>
<organism evidence="2 3">
    <name type="scientific">Panicum virgatum</name>
    <name type="common">Blackwell switchgrass</name>
    <dbReference type="NCBI Taxonomy" id="38727"/>
    <lineage>
        <taxon>Eukaryota</taxon>
        <taxon>Viridiplantae</taxon>
        <taxon>Streptophyta</taxon>
        <taxon>Embryophyta</taxon>
        <taxon>Tracheophyta</taxon>
        <taxon>Spermatophyta</taxon>
        <taxon>Magnoliopsida</taxon>
        <taxon>Liliopsida</taxon>
        <taxon>Poales</taxon>
        <taxon>Poaceae</taxon>
        <taxon>PACMAD clade</taxon>
        <taxon>Panicoideae</taxon>
        <taxon>Panicodae</taxon>
        <taxon>Paniceae</taxon>
        <taxon>Panicinae</taxon>
        <taxon>Panicum</taxon>
        <taxon>Panicum sect. Hiantes</taxon>
    </lineage>
</organism>
<comment type="caution">
    <text evidence="2">The sequence shown here is derived from an EMBL/GenBank/DDBJ whole genome shotgun (WGS) entry which is preliminary data.</text>
</comment>
<feature type="domain" description="DUF1618" evidence="1">
    <location>
        <begin position="171"/>
        <end position="309"/>
    </location>
</feature>
<feature type="non-terminal residue" evidence="2">
    <location>
        <position position="366"/>
    </location>
</feature>
<feature type="non-terminal residue" evidence="2">
    <location>
        <position position="1"/>
    </location>
</feature>
<accession>A0A8T0UC19</accession>
<sequence length="366" mass="41381">SWVLLDARAYISDHMNDSTTECHTRDDDQLIKKPPLVSHFRVHCPDLDPAKFAMEPNILATEDRFVLLRVPICSLSSRSARKWNDFFIYQASLRRPSQKPPSLRLLPNPRPFYFSDDEIGILPRHTHKGVTFILAALHPAPSDRGAGVYNLHLFNGEEWNWTSKAVGSMGWVDLWGGMLICDVLGKNPVLQYVPLPTPVIHNVSGLGSPKTVRDIVSVKGTVRYFVMNIKVMLDTKATKGWLATTWSSRAEGTWKWQIEFTVDISDVVIDSNDHIKLLPSLKHKEVMEPTLSLQAASPALSLEDDNLVYLMAKVHRMDDKAWILAIDTKDQSLKAMAEFDAERTLGLDFSHLQSRIPKFLMLSSPQ</sequence>
<dbReference type="AlphaFoldDB" id="A0A8T0UC19"/>
<dbReference type="InterPro" id="IPR011676">
    <property type="entry name" value="DUF1618"/>
</dbReference>
<dbReference type="Pfam" id="PF07762">
    <property type="entry name" value="DUF1618"/>
    <property type="match status" value="1"/>
</dbReference>
<dbReference type="PANTHER" id="PTHR33074">
    <property type="entry name" value="EXPRESSED PROTEIN-RELATED"/>
    <property type="match status" value="1"/>
</dbReference>
<dbReference type="EMBL" id="CM029042">
    <property type="protein sequence ID" value="KAG2619857.1"/>
    <property type="molecule type" value="Genomic_DNA"/>
</dbReference>
<proteinExistence type="predicted"/>
<dbReference type="Proteomes" id="UP000823388">
    <property type="component" value="Chromosome 3N"/>
</dbReference>
<gene>
    <name evidence="2" type="ORF">PVAP13_3NG139800</name>
</gene>
<keyword evidence="3" id="KW-1185">Reference proteome</keyword>
<reference evidence="2" key="1">
    <citation type="submission" date="2020-05" db="EMBL/GenBank/DDBJ databases">
        <title>WGS assembly of Panicum virgatum.</title>
        <authorList>
            <person name="Lovell J.T."/>
            <person name="Jenkins J."/>
            <person name="Shu S."/>
            <person name="Juenger T.E."/>
            <person name="Schmutz J."/>
        </authorList>
    </citation>
    <scope>NUCLEOTIDE SEQUENCE</scope>
    <source>
        <strain evidence="2">AP13</strain>
    </source>
</reference>